<keyword evidence="2 4" id="KW-0863">Zinc-finger</keyword>
<evidence type="ECO:0000256" key="2">
    <source>
        <dbReference type="ARBA" id="ARBA00022771"/>
    </source>
</evidence>
<evidence type="ECO:0000313" key="7">
    <source>
        <dbReference type="Proteomes" id="UP001301769"/>
    </source>
</evidence>
<reference evidence="6" key="1">
    <citation type="journal article" date="2023" name="Mol. Phylogenet. Evol.">
        <title>Genome-scale phylogeny and comparative genomics of the fungal order Sordariales.</title>
        <authorList>
            <person name="Hensen N."/>
            <person name="Bonometti L."/>
            <person name="Westerberg I."/>
            <person name="Brannstrom I.O."/>
            <person name="Guillou S."/>
            <person name="Cros-Aarteil S."/>
            <person name="Calhoun S."/>
            <person name="Haridas S."/>
            <person name="Kuo A."/>
            <person name="Mondo S."/>
            <person name="Pangilinan J."/>
            <person name="Riley R."/>
            <person name="LaButti K."/>
            <person name="Andreopoulos B."/>
            <person name="Lipzen A."/>
            <person name="Chen C."/>
            <person name="Yan M."/>
            <person name="Daum C."/>
            <person name="Ng V."/>
            <person name="Clum A."/>
            <person name="Steindorff A."/>
            <person name="Ohm R.A."/>
            <person name="Martin F."/>
            <person name="Silar P."/>
            <person name="Natvig D.O."/>
            <person name="Lalanne C."/>
            <person name="Gautier V."/>
            <person name="Ament-Velasquez S.L."/>
            <person name="Kruys A."/>
            <person name="Hutchinson M.I."/>
            <person name="Powell A.J."/>
            <person name="Barry K."/>
            <person name="Miller A.N."/>
            <person name="Grigoriev I.V."/>
            <person name="Debuchy R."/>
            <person name="Gladieux P."/>
            <person name="Hiltunen Thoren M."/>
            <person name="Johannesson H."/>
        </authorList>
    </citation>
    <scope>NUCLEOTIDE SEQUENCE</scope>
    <source>
        <strain evidence="6">PSN293</strain>
    </source>
</reference>
<proteinExistence type="predicted"/>
<dbReference type="GO" id="GO:0008270">
    <property type="term" value="F:zinc ion binding"/>
    <property type="evidence" value="ECO:0007669"/>
    <property type="project" value="UniProtKB-KW"/>
</dbReference>
<dbReference type="InterPro" id="IPR002893">
    <property type="entry name" value="Znf_MYND"/>
</dbReference>
<reference evidence="6" key="2">
    <citation type="submission" date="2023-05" db="EMBL/GenBank/DDBJ databases">
        <authorList>
            <consortium name="Lawrence Berkeley National Laboratory"/>
            <person name="Steindorff A."/>
            <person name="Hensen N."/>
            <person name="Bonometti L."/>
            <person name="Westerberg I."/>
            <person name="Brannstrom I.O."/>
            <person name="Guillou S."/>
            <person name="Cros-Aarteil S."/>
            <person name="Calhoun S."/>
            <person name="Haridas S."/>
            <person name="Kuo A."/>
            <person name="Mondo S."/>
            <person name="Pangilinan J."/>
            <person name="Riley R."/>
            <person name="Labutti K."/>
            <person name="Andreopoulos B."/>
            <person name="Lipzen A."/>
            <person name="Chen C."/>
            <person name="Yanf M."/>
            <person name="Daum C."/>
            <person name="Ng V."/>
            <person name="Clum A."/>
            <person name="Ohm R."/>
            <person name="Martin F."/>
            <person name="Silar P."/>
            <person name="Natvig D."/>
            <person name="Lalanne C."/>
            <person name="Gautier V."/>
            <person name="Ament-Velasquez S.L."/>
            <person name="Kruys A."/>
            <person name="Hutchinson M.I."/>
            <person name="Powell A.J."/>
            <person name="Barry K."/>
            <person name="Miller A.N."/>
            <person name="Grigoriev I.V."/>
            <person name="Debuchy R."/>
            <person name="Gladieux P."/>
            <person name="Thoren M.H."/>
            <person name="Johannesson H."/>
        </authorList>
    </citation>
    <scope>NUCLEOTIDE SEQUENCE</scope>
    <source>
        <strain evidence="6">PSN293</strain>
    </source>
</reference>
<accession>A0AAN6XT89</accession>
<evidence type="ECO:0000256" key="1">
    <source>
        <dbReference type="ARBA" id="ARBA00022723"/>
    </source>
</evidence>
<organism evidence="6 7">
    <name type="scientific">Rhypophila decipiens</name>
    <dbReference type="NCBI Taxonomy" id="261697"/>
    <lineage>
        <taxon>Eukaryota</taxon>
        <taxon>Fungi</taxon>
        <taxon>Dikarya</taxon>
        <taxon>Ascomycota</taxon>
        <taxon>Pezizomycotina</taxon>
        <taxon>Sordariomycetes</taxon>
        <taxon>Sordariomycetidae</taxon>
        <taxon>Sordariales</taxon>
        <taxon>Naviculisporaceae</taxon>
        <taxon>Rhypophila</taxon>
    </lineage>
</organism>
<sequence>MATVPVIPFACANDAPDTSPTCKGKGQLACGNCHLVLYCGKECQKAHWSAHKTVCKSSIGKSNWRPDWDRECRDPAWASGAAQTNAHNPYGGGVFLWGNVPAIDVLRLAENEGVTYDEDIQLLFAASGDLRNVVKTISELPATTRQEIRITINDKEFAVVARNVILLLFVLDTLSVATPNGGKSRFLVAEALIHLWYSAFVPASMLSMVRNVVRPFISDICTKIANKNPAACLGKSWTFASGRSLRLVLSKDQWLRLDRMLCAHDLTWERAKDVRHAVVLAPERSDFRDRWDFNEPTPFSRIAKGRFREDGLLLPFGHSRVGFDTPNILLFQNSETWLMNDKADPLDGWPVWEVLRHPSPAKEDRYGKLYAYLCETFEGFLDRLATLDIHFEMYCVDARELKNHLAPDKFMRIEASNISDVAHLGVGETLSCLSPLLQPPQSNPHATLISLFLNAVLEIAKRTGANSNPIYTKAAMKYLPIPDISSLLKSQGAETYRLWDARHFFIDLDMLFGLYRQCFYFDNLSTQLGVSEKECNTIVEKWPIRLKLRHGQDGAQEEFMVLLGSNFSGTERYVEWKRKGAKN</sequence>
<gene>
    <name evidence="6" type="ORF">QBC37DRAFT_458854</name>
</gene>
<evidence type="ECO:0000256" key="4">
    <source>
        <dbReference type="PROSITE-ProRule" id="PRU00134"/>
    </source>
</evidence>
<dbReference type="Pfam" id="PF14737">
    <property type="entry name" value="DUF4470"/>
    <property type="match status" value="1"/>
</dbReference>
<name>A0AAN6XT89_9PEZI</name>
<evidence type="ECO:0000313" key="6">
    <source>
        <dbReference type="EMBL" id="KAK4206508.1"/>
    </source>
</evidence>
<dbReference type="Gene3D" id="6.10.140.2220">
    <property type="match status" value="1"/>
</dbReference>
<evidence type="ECO:0000259" key="5">
    <source>
        <dbReference type="PROSITE" id="PS50865"/>
    </source>
</evidence>
<keyword evidence="1" id="KW-0479">Metal-binding</keyword>
<dbReference type="PROSITE" id="PS50865">
    <property type="entry name" value="ZF_MYND_2"/>
    <property type="match status" value="1"/>
</dbReference>
<evidence type="ECO:0000256" key="3">
    <source>
        <dbReference type="ARBA" id="ARBA00022833"/>
    </source>
</evidence>
<dbReference type="InterPro" id="IPR027974">
    <property type="entry name" value="DUF4470"/>
</dbReference>
<feature type="domain" description="MYND-type" evidence="5">
    <location>
        <begin position="8"/>
        <end position="55"/>
    </location>
</feature>
<keyword evidence="3" id="KW-0862">Zinc</keyword>
<protein>
    <recommendedName>
        <fullName evidence="5">MYND-type domain-containing protein</fullName>
    </recommendedName>
</protein>
<dbReference type="Proteomes" id="UP001301769">
    <property type="component" value="Unassembled WGS sequence"/>
</dbReference>
<comment type="caution">
    <text evidence="6">The sequence shown here is derived from an EMBL/GenBank/DDBJ whole genome shotgun (WGS) entry which is preliminary data.</text>
</comment>
<keyword evidence="7" id="KW-1185">Reference proteome</keyword>
<dbReference type="EMBL" id="MU858396">
    <property type="protein sequence ID" value="KAK4206508.1"/>
    <property type="molecule type" value="Genomic_DNA"/>
</dbReference>
<dbReference type="AlphaFoldDB" id="A0AAN6XT89"/>
<dbReference type="Pfam" id="PF01753">
    <property type="entry name" value="zf-MYND"/>
    <property type="match status" value="1"/>
</dbReference>
<dbReference type="SUPFAM" id="SSF144232">
    <property type="entry name" value="HIT/MYND zinc finger-like"/>
    <property type="match status" value="1"/>
</dbReference>